<sequence length="407" mass="43209">MSGSERKHESETGRAPAAMPIPAIAALASTERLEQLKSICRNVVDLSPMDPAQIVETFGGALILLEHGVPGAEQIVLGLAVDKPDSAVLMVSDSLPVHIVRALMKIEASDILPSDAGAGDVLDSIDRIRAAAEAIETKPEEPASAVCWAFRGAVGGAGVSTLAIESAFAICEKVGPGKVCLVDLNVADGMVSSFLEAVPKLDLAALSAAPERLDARLLAAWCWQHEDGVSTISAPRNPDADALATEAAILRLLDVACAEFPFVLVDMPRHMMPWTKPILGAVDEAIIISELTVPSLHAAADMAREVDMLRSPDRKTKLVLNRMFPKKRFRAEFAVDKAEKAIERSIDATITSDWDAARTAVNLGKPIADVKPKSALVADISALVDRLMPDGVLAAHVPQMPARRKAS</sequence>
<evidence type="ECO:0000313" key="1">
    <source>
        <dbReference type="EMBL" id="KCZ60459.1"/>
    </source>
</evidence>
<name>A0A059E0G5_9PROT</name>
<dbReference type="Proteomes" id="UP000024547">
    <property type="component" value="Unassembled WGS sequence"/>
</dbReference>
<dbReference type="GO" id="GO:0016887">
    <property type="term" value="F:ATP hydrolysis activity"/>
    <property type="evidence" value="ECO:0007669"/>
    <property type="project" value="TreeGrafter"/>
</dbReference>
<evidence type="ECO:0000313" key="2">
    <source>
        <dbReference type="Proteomes" id="UP000024547"/>
    </source>
</evidence>
<dbReference type="GO" id="GO:0009898">
    <property type="term" value="C:cytoplasmic side of plasma membrane"/>
    <property type="evidence" value="ECO:0007669"/>
    <property type="project" value="TreeGrafter"/>
</dbReference>
<dbReference type="OrthoDB" id="8281972at2"/>
<proteinExistence type="predicted"/>
<dbReference type="PANTHER" id="PTHR43384:SF13">
    <property type="entry name" value="SLR0110 PROTEIN"/>
    <property type="match status" value="1"/>
</dbReference>
<dbReference type="InterPro" id="IPR050625">
    <property type="entry name" value="ParA/MinD_ATPase"/>
</dbReference>
<dbReference type="STRING" id="1280948.HY36_05625"/>
<dbReference type="GO" id="GO:0005829">
    <property type="term" value="C:cytosol"/>
    <property type="evidence" value="ECO:0007669"/>
    <property type="project" value="TreeGrafter"/>
</dbReference>
<organism evidence="1 2">
    <name type="scientific">Hyphomonas atlantica</name>
    <dbReference type="NCBI Taxonomy" id="1280948"/>
    <lineage>
        <taxon>Bacteria</taxon>
        <taxon>Pseudomonadati</taxon>
        <taxon>Pseudomonadota</taxon>
        <taxon>Alphaproteobacteria</taxon>
        <taxon>Hyphomonadales</taxon>
        <taxon>Hyphomonadaceae</taxon>
        <taxon>Hyphomonas</taxon>
    </lineage>
</organism>
<dbReference type="Gene3D" id="3.40.50.300">
    <property type="entry name" value="P-loop containing nucleotide triphosphate hydrolases"/>
    <property type="match status" value="1"/>
</dbReference>
<dbReference type="eggNOG" id="COG4963">
    <property type="taxonomic scope" value="Bacteria"/>
</dbReference>
<dbReference type="PATRIC" id="fig|1280948.3.peg.2181"/>
<gene>
    <name evidence="1" type="ORF">HY36_05625</name>
</gene>
<dbReference type="GO" id="GO:0051782">
    <property type="term" value="P:negative regulation of cell division"/>
    <property type="evidence" value="ECO:0007669"/>
    <property type="project" value="TreeGrafter"/>
</dbReference>
<protein>
    <recommendedName>
        <fullName evidence="3">AAA domain-containing protein</fullName>
    </recommendedName>
</protein>
<dbReference type="RefSeq" id="WP_035552339.1">
    <property type="nucleotide sequence ID" value="NZ_AWFH01000023.1"/>
</dbReference>
<dbReference type="EMBL" id="AWFH01000023">
    <property type="protein sequence ID" value="KCZ60459.1"/>
    <property type="molecule type" value="Genomic_DNA"/>
</dbReference>
<accession>A0A059E0G5</accession>
<dbReference type="GO" id="GO:0005524">
    <property type="term" value="F:ATP binding"/>
    <property type="evidence" value="ECO:0007669"/>
    <property type="project" value="TreeGrafter"/>
</dbReference>
<evidence type="ECO:0008006" key="3">
    <source>
        <dbReference type="Google" id="ProtNLM"/>
    </source>
</evidence>
<dbReference type="PANTHER" id="PTHR43384">
    <property type="entry name" value="SEPTUM SITE-DETERMINING PROTEIN MIND HOMOLOG, CHLOROPLASTIC-RELATED"/>
    <property type="match status" value="1"/>
</dbReference>
<dbReference type="AlphaFoldDB" id="A0A059E0G5"/>
<dbReference type="SUPFAM" id="SSF52540">
    <property type="entry name" value="P-loop containing nucleoside triphosphate hydrolases"/>
    <property type="match status" value="1"/>
</dbReference>
<keyword evidence="2" id="KW-1185">Reference proteome</keyword>
<reference evidence="1 2" key="1">
    <citation type="journal article" date="2014" name="Antonie Van Leeuwenhoek">
        <title>Hyphomonas beringensis sp. nov. and Hyphomonas chukchiensis sp. nov., isolated from surface seawater of the Bering Sea and Chukchi Sea.</title>
        <authorList>
            <person name="Li C."/>
            <person name="Lai Q."/>
            <person name="Li G."/>
            <person name="Dong C."/>
            <person name="Wang J."/>
            <person name="Liao Y."/>
            <person name="Shao Z."/>
        </authorList>
    </citation>
    <scope>NUCLEOTIDE SEQUENCE [LARGE SCALE GENOMIC DNA]</scope>
    <source>
        <strain evidence="1 2">22II1-22F38</strain>
    </source>
</reference>
<dbReference type="InterPro" id="IPR027417">
    <property type="entry name" value="P-loop_NTPase"/>
</dbReference>
<comment type="caution">
    <text evidence="1">The sequence shown here is derived from an EMBL/GenBank/DDBJ whole genome shotgun (WGS) entry which is preliminary data.</text>
</comment>